<feature type="region of interest" description="Disordered" evidence="4">
    <location>
        <begin position="17"/>
        <end position="46"/>
    </location>
</feature>
<dbReference type="Pfam" id="PF25088">
    <property type="entry name" value="GPKOW_C"/>
    <property type="match status" value="1"/>
</dbReference>
<feature type="region of interest" description="Disordered" evidence="4">
    <location>
        <begin position="302"/>
        <end position="492"/>
    </location>
</feature>
<feature type="domain" description="G-patch" evidence="5">
    <location>
        <begin position="164"/>
        <end position="196"/>
    </location>
</feature>
<dbReference type="Gene3D" id="2.30.30.140">
    <property type="match status" value="1"/>
</dbReference>
<evidence type="ECO:0000259" key="5">
    <source>
        <dbReference type="PROSITE" id="PS50174"/>
    </source>
</evidence>
<dbReference type="InterPro" id="IPR014722">
    <property type="entry name" value="Rib_uL2_dom2"/>
</dbReference>
<dbReference type="GO" id="GO:0003676">
    <property type="term" value="F:nucleic acid binding"/>
    <property type="evidence" value="ECO:0007669"/>
    <property type="project" value="InterPro"/>
</dbReference>
<feature type="region of interest" description="Disordered" evidence="4">
    <location>
        <begin position="74"/>
        <end position="110"/>
    </location>
</feature>
<organism evidence="6">
    <name type="scientific">Scylla olivacea</name>
    <name type="common">Orange mud crab</name>
    <name type="synonym">Cancer olivacea</name>
    <dbReference type="NCBI Taxonomy" id="85551"/>
    <lineage>
        <taxon>Eukaryota</taxon>
        <taxon>Metazoa</taxon>
        <taxon>Ecdysozoa</taxon>
        <taxon>Arthropoda</taxon>
        <taxon>Crustacea</taxon>
        <taxon>Multicrustacea</taxon>
        <taxon>Malacostraca</taxon>
        <taxon>Eumalacostraca</taxon>
        <taxon>Eucarida</taxon>
        <taxon>Decapoda</taxon>
        <taxon>Pleocyemata</taxon>
        <taxon>Brachyura</taxon>
        <taxon>Eubrachyura</taxon>
        <taxon>Portunoidea</taxon>
        <taxon>Portunidae</taxon>
        <taxon>Portuninae</taxon>
        <taxon>Scylla</taxon>
    </lineage>
</organism>
<dbReference type="GO" id="GO:0005681">
    <property type="term" value="C:spliceosomal complex"/>
    <property type="evidence" value="ECO:0007669"/>
    <property type="project" value="TreeGrafter"/>
</dbReference>
<dbReference type="Pfam" id="PF12656">
    <property type="entry name" value="G-patch_2"/>
    <property type="match status" value="1"/>
</dbReference>
<comment type="subcellular location">
    <subcellularLocation>
        <location evidence="1">Nucleus</location>
    </subcellularLocation>
</comment>
<feature type="compositionally biased region" description="Basic and acidic residues" evidence="4">
    <location>
        <begin position="474"/>
        <end position="487"/>
    </location>
</feature>
<dbReference type="EMBL" id="GDRN01072830">
    <property type="protein sequence ID" value="JAI63492.1"/>
    <property type="molecule type" value="Transcribed_RNA"/>
</dbReference>
<dbReference type="InterPro" id="IPR005824">
    <property type="entry name" value="KOW"/>
</dbReference>
<dbReference type="InterPro" id="IPR045166">
    <property type="entry name" value="Spp2-like"/>
</dbReference>
<dbReference type="PANTHER" id="PTHR15818">
    <property type="entry name" value="G PATCH AND KOW-CONTAINING"/>
    <property type="match status" value="1"/>
</dbReference>
<feature type="region of interest" description="Disordered" evidence="4">
    <location>
        <begin position="197"/>
        <end position="221"/>
    </location>
</feature>
<proteinExistence type="inferred from homology"/>
<evidence type="ECO:0000256" key="3">
    <source>
        <dbReference type="ARBA" id="ARBA00023242"/>
    </source>
</evidence>
<dbReference type="InterPro" id="IPR026822">
    <property type="entry name" value="Spp2/MOS2_G-patch"/>
</dbReference>
<name>A0A0P4WPT5_SCYOL</name>
<dbReference type="GO" id="GO:0000398">
    <property type="term" value="P:mRNA splicing, via spliceosome"/>
    <property type="evidence" value="ECO:0007669"/>
    <property type="project" value="InterPro"/>
</dbReference>
<evidence type="ECO:0000256" key="1">
    <source>
        <dbReference type="ARBA" id="ARBA00004123"/>
    </source>
</evidence>
<dbReference type="Gene3D" id="2.30.30.30">
    <property type="match status" value="1"/>
</dbReference>
<dbReference type="SMART" id="SM00739">
    <property type="entry name" value="KOW"/>
    <property type="match status" value="2"/>
</dbReference>
<protein>
    <recommendedName>
        <fullName evidence="5">G-patch domain-containing protein</fullName>
    </recommendedName>
</protein>
<dbReference type="PANTHER" id="PTHR15818:SF2">
    <property type="entry name" value="G-PATCH DOMAIN AND KOW MOTIFS-CONTAINING PROTEIN"/>
    <property type="match status" value="1"/>
</dbReference>
<reference evidence="6" key="1">
    <citation type="submission" date="2015-09" db="EMBL/GenBank/DDBJ databases">
        <title>Scylla olivacea transcriptome.</title>
        <authorList>
            <person name="Ikhwanuddin M."/>
        </authorList>
    </citation>
    <scope>NUCLEOTIDE SEQUENCE</scope>
</reference>
<evidence type="ECO:0000313" key="6">
    <source>
        <dbReference type="EMBL" id="JAI63492.1"/>
    </source>
</evidence>
<sequence length="611" mass="70609">MNGHKFSLSFSKRIEKKSLQPSALESSGRAEVKRSPQALLSVDQDSLKVNENAEEEELVIPLLQAKRSAVLSRLAKLQQEDGGKEGEGKKEEDTAQENQEDSKPLTLEEKAERALLEESRRRLDEWTSRDVKKDITIPAEDPLSAPLTDIGKESTLDEYDEIAVECFGAAILRGMGWKKSEGIGGREKKVIEIIDPSTKTLGSSEGKQATAQKKEGEEVEDEEELPIVKGAYVFLHSGRHRGTYGVVEVVDEDHLLIRAAVGQAMVREVEGNLRVATQKEYRESSRVINKEMYDKFKEAEMKKNEAKKKMHCEEDKESSGSDRDRKGSQKTKSKDIEESHRETDSKNVKVKQESGEEDKNRKQRERDSERQRSKNEKERDETEGRLRENSKKQKERDNERYRDRDDERQRDRDKERQRRPREKEAEKQRYKESKQEYSREERKDKHQDHRESDRKTWDPQARLHKDTQASGGKKRQEEFTEAQETKAKQQRMMVPPWVRENLRVRIINKNYKGGKYHKQKVVVVSVVTAESCECVAEGGRLLGGVDPAWLETVIPKQPPMVVMVVRGRHSGQKGRILQLHKDQEKASIQLLEDETTILKLHYDDICEFVVR</sequence>
<feature type="compositionally biased region" description="Basic and acidic residues" evidence="4">
    <location>
        <begin position="78"/>
        <end position="93"/>
    </location>
</feature>
<comment type="similarity">
    <text evidence="2">Belongs to the MOS2 family.</text>
</comment>
<evidence type="ECO:0000256" key="4">
    <source>
        <dbReference type="SAM" id="MobiDB-lite"/>
    </source>
</evidence>
<accession>A0A0P4WPT5</accession>
<feature type="compositionally biased region" description="Polar residues" evidence="4">
    <location>
        <begin position="197"/>
        <end position="211"/>
    </location>
</feature>
<dbReference type="AlphaFoldDB" id="A0A0P4WPT5"/>
<evidence type="ECO:0000256" key="2">
    <source>
        <dbReference type="ARBA" id="ARBA00010966"/>
    </source>
</evidence>
<dbReference type="InterPro" id="IPR000467">
    <property type="entry name" value="G_patch_dom"/>
</dbReference>
<keyword evidence="3" id="KW-0539">Nucleus</keyword>
<feature type="compositionally biased region" description="Basic and acidic residues" evidence="4">
    <location>
        <begin position="100"/>
        <end position="110"/>
    </location>
</feature>
<feature type="compositionally biased region" description="Basic and acidic residues" evidence="4">
    <location>
        <begin position="311"/>
        <end position="467"/>
    </location>
</feature>
<dbReference type="PROSITE" id="PS50174">
    <property type="entry name" value="G_PATCH"/>
    <property type="match status" value="1"/>
</dbReference>